<dbReference type="InterPro" id="IPR057030">
    <property type="entry name" value="TPR_Rkr-1"/>
</dbReference>
<evidence type="ECO:0000313" key="18">
    <source>
        <dbReference type="EMBL" id="KAK7750841.1"/>
    </source>
</evidence>
<dbReference type="PROSITE" id="PS50089">
    <property type="entry name" value="ZF_RING_2"/>
    <property type="match status" value="1"/>
</dbReference>
<evidence type="ECO:0000313" key="19">
    <source>
        <dbReference type="Proteomes" id="UP001320420"/>
    </source>
</evidence>
<dbReference type="InterPro" id="IPR039804">
    <property type="entry name" value="RING-CH-C4HC3_LTN1"/>
</dbReference>
<evidence type="ECO:0000256" key="6">
    <source>
        <dbReference type="ARBA" id="ARBA00017157"/>
    </source>
</evidence>
<sequence length="1647" mass="183261">MSRKAGKSRALGGKAFSSSGFGGFGGFSTGSSSSNLSYLAEPPDFSSISDANVVVSLKNLLKKDATTKAKALEELVTYVQAHPYEQDGGAEDPILDAWVQLYPRISIDNSRRVRELSHTVQFELMKSTRKRMEKRLLKVVGSWLAGTFDRDRGVSRVATEGLSSFLTTEDKILQFWRRCQRQILEYAADAVKETTDTLSDQRTTSSDDAEAKYHRVLASCFALVLNLLQKLGPPDLVKFQDNYDQFFEDDKIWASVASKDAAVRRLSCQMLSVSLEKRPDRIGADLARISKSFIAEGLKSDHSGSAAEYVAALTKLTKQFPSVWTSDYNGKRSPSSRLKTFLEKGSQGSSVKYWDSLSQLLEIVPAEILPADLDGASQFLKSIRSGVTSRDEPRNTALDSWVSYLGTFRIFLKRLQPDEARVQLARDHLFPLTEHYLHPTPETSTWASGSQIPILIKAYTSATTSPFTDVVGATKAEWTRLKGEFQVRIRHSLPEASKDHDKSQKSIAEEGDRWFTLTGRILDAHHKTVRTDRPIPDIPAEPSLELLEDAFTLLKTRNWKPYGAAAVVEASFKKAPLLFNHRLASDSKVFNHLENSLIENRGEFLESPAALYIFSSITLLGEISEQRQQYERIWKTNITALSEFNESIGLLPALTHLLSSRQASFLAHQEAALQEELIQKCLMCTVGSPNADWGIFDAVITFDILTETTARRLVKELASQVVTPLGKPRQGVIKGLQIIAQKRPELLSQDDETHLGLMASLLSLSEQPDTNTDIMALRSQIEKPAGDGNRVSILIQQNINKAMPTSLGIETLVQQAMQIHNSASKSVHEPGGNLQLTSLLPDAGVWKSELAHFLDETPDPSLSLTSSLGGAYFLPTGSSTISNKTVPRDRSGCSIPGRMGMYLTKLLASGFDLSNISITTQVDLLTCLGLTTELATDQFWVASSDKIWASFSTGSNEEEASEFITLSRNLVALMAETTRDWDWRHGSGSSQSQLIHAFIPVLMELSKPIRPMGLYCARILSELLQTLTNAFGFPSSAEQWLTSLDILKSGPSTVLPAVAILSGLGEAASTSKAVNNFCNRLVSDIAGASIDQEKTLSTLVLLNTCCMKTYDIGELPVANNRLVFAVKQLTSWLETPEKLDYRFAAEVCRALQRLLPCIKDVYGSYWELTLNFCIYLWTTRTSQSLDYRLPELHASLRLVATLQSLEDPNDDLVDVLQATSKKRSAALLELLMLSRERHTQALEIVDAIVCRQVEKIPLDHIEDVSDIYGLVAGESRTIQTAAFTVLHKVLPAAQEKLSVDVLLDKKDARLPDELLSLLLDAPTLEAYPDDLLAKFPTPIRSYLLSWHLVFDTFQAASFKVRGDYAENLKSGNYINPLMEFTFDVLGHSAAHALNLDKANFTEDDIRKYDLKLAEAETEERNMQWLLIHLFYLVLKYVPGLFKAWFIDCRSKQTKIAVHSWMTKYFSPIIISDALDEVASWAATQEAPADDENELIVKVSRAAKEVTAGYEVDELQASISIRIPPEYPLEGVTVNGINRVAVNEKKWQSWIMTTQGVITFSGGSIIDGLMTFRRNVVGAMKGQSECAICYSIISTDKRMPDKRCQTCKNLFHRTCLYKWFQSSNQNTCPLCRNPIDYLGSDTRSRRGV</sequence>
<dbReference type="Pfam" id="PF13639">
    <property type="entry name" value="zf-RING_2"/>
    <property type="match status" value="1"/>
</dbReference>
<keyword evidence="12 16" id="KW-0833">Ubl conjugation pathway</keyword>
<evidence type="ECO:0000256" key="7">
    <source>
        <dbReference type="ARBA" id="ARBA00022490"/>
    </source>
</evidence>
<evidence type="ECO:0000256" key="15">
    <source>
        <dbReference type="PROSITE-ProRule" id="PRU00175"/>
    </source>
</evidence>
<dbReference type="Pfam" id="PF22999">
    <property type="entry name" value="LTN1_E3_ligase_6th"/>
    <property type="match status" value="1"/>
</dbReference>
<dbReference type="GO" id="GO:1990112">
    <property type="term" value="C:RQC complex"/>
    <property type="evidence" value="ECO:0007669"/>
    <property type="project" value="UniProtKB-UniRule"/>
</dbReference>
<evidence type="ECO:0000259" key="17">
    <source>
        <dbReference type="PROSITE" id="PS50089"/>
    </source>
</evidence>
<evidence type="ECO:0000256" key="12">
    <source>
        <dbReference type="ARBA" id="ARBA00022786"/>
    </source>
</evidence>
<dbReference type="GO" id="GO:1990116">
    <property type="term" value="P:ribosome-associated ubiquitin-dependent protein catabolic process"/>
    <property type="evidence" value="ECO:0007669"/>
    <property type="project" value="UniProtKB-UniRule"/>
</dbReference>
<dbReference type="PANTHER" id="PTHR12389">
    <property type="entry name" value="ZINC FINGER PROTEIN 294"/>
    <property type="match status" value="1"/>
</dbReference>
<comment type="subcellular location">
    <subcellularLocation>
        <location evidence="2">Cytoplasm</location>
        <location evidence="2">Cytosol</location>
    </subcellularLocation>
</comment>
<dbReference type="GO" id="GO:0061630">
    <property type="term" value="F:ubiquitin protein ligase activity"/>
    <property type="evidence" value="ECO:0007669"/>
    <property type="project" value="UniProtKB-UniRule"/>
</dbReference>
<keyword evidence="19" id="KW-1185">Reference proteome</keyword>
<feature type="domain" description="RING-type" evidence="17">
    <location>
        <begin position="1585"/>
        <end position="1631"/>
    </location>
</feature>
<dbReference type="InterPro" id="IPR001841">
    <property type="entry name" value="Znf_RING"/>
</dbReference>
<dbReference type="InterPro" id="IPR054476">
    <property type="entry name" value="Ltn1_N"/>
</dbReference>
<evidence type="ECO:0000256" key="14">
    <source>
        <dbReference type="ARBA" id="ARBA00055150"/>
    </source>
</evidence>
<keyword evidence="11 15" id="KW-0863">Zinc-finger</keyword>
<protein>
    <recommendedName>
        <fullName evidence="6 16">E3 ubiquitin-protein ligase listerin</fullName>
        <ecNumber evidence="5 16">2.3.2.27</ecNumber>
    </recommendedName>
    <alternativeName>
        <fullName evidence="16">RING-type E3 ubiquitin transferase listerin</fullName>
    </alternativeName>
</protein>
<dbReference type="GO" id="GO:0043023">
    <property type="term" value="F:ribosomal large subunit binding"/>
    <property type="evidence" value="ECO:0007669"/>
    <property type="project" value="TreeGrafter"/>
</dbReference>
<dbReference type="SMART" id="SM00184">
    <property type="entry name" value="RING"/>
    <property type="match status" value="1"/>
</dbReference>
<dbReference type="InterPro" id="IPR039795">
    <property type="entry name" value="LTN1/Rkr1"/>
</dbReference>
<evidence type="ECO:0000256" key="8">
    <source>
        <dbReference type="ARBA" id="ARBA00022679"/>
    </source>
</evidence>
<evidence type="ECO:0000256" key="3">
    <source>
        <dbReference type="ARBA" id="ARBA00004906"/>
    </source>
</evidence>
<keyword evidence="10" id="KW-0677">Repeat</keyword>
<evidence type="ECO:0000256" key="16">
    <source>
        <dbReference type="RuleBase" id="RU367090"/>
    </source>
</evidence>
<comment type="function">
    <text evidence="16">E3 ubiquitin-protein ligase. Component of the ribosome quality control complex (RQC), a ribosome-associated complex that mediates ubiquitination and extraction of incompletely synthesized nascent chains for proteasomal degradation.</text>
</comment>
<keyword evidence="8 16" id="KW-0808">Transferase</keyword>
<evidence type="ECO:0000256" key="9">
    <source>
        <dbReference type="ARBA" id="ARBA00022723"/>
    </source>
</evidence>
<dbReference type="FunFam" id="3.30.40.10:FF:000038">
    <property type="entry name" value="E3 ubiquitin-protein ligase listerin"/>
    <property type="match status" value="1"/>
</dbReference>
<accession>A0AAN9UPL6</accession>
<dbReference type="EC" id="2.3.2.27" evidence="5 16"/>
<evidence type="ECO:0000256" key="5">
    <source>
        <dbReference type="ARBA" id="ARBA00012483"/>
    </source>
</evidence>
<evidence type="ECO:0000256" key="11">
    <source>
        <dbReference type="ARBA" id="ARBA00022771"/>
    </source>
</evidence>
<evidence type="ECO:0000256" key="2">
    <source>
        <dbReference type="ARBA" id="ARBA00004514"/>
    </source>
</evidence>
<organism evidence="18 19">
    <name type="scientific">Diatrype stigma</name>
    <dbReference type="NCBI Taxonomy" id="117547"/>
    <lineage>
        <taxon>Eukaryota</taxon>
        <taxon>Fungi</taxon>
        <taxon>Dikarya</taxon>
        <taxon>Ascomycota</taxon>
        <taxon>Pezizomycotina</taxon>
        <taxon>Sordariomycetes</taxon>
        <taxon>Xylariomycetidae</taxon>
        <taxon>Xylariales</taxon>
        <taxon>Diatrypaceae</taxon>
        <taxon>Diatrype</taxon>
    </lineage>
</organism>
<dbReference type="Pfam" id="PF23009">
    <property type="entry name" value="UBC_like"/>
    <property type="match status" value="1"/>
</dbReference>
<keyword evidence="7" id="KW-0963">Cytoplasm</keyword>
<dbReference type="InterPro" id="IPR054478">
    <property type="entry name" value="LTN1_UBC"/>
</dbReference>
<comment type="caution">
    <text evidence="18">The sequence shown here is derived from an EMBL/GenBank/DDBJ whole genome shotgun (WGS) entry which is preliminary data.</text>
</comment>
<dbReference type="Pfam" id="PF22958">
    <property type="entry name" value="Ltn1_1st"/>
    <property type="match status" value="1"/>
</dbReference>
<dbReference type="SMART" id="SM01197">
    <property type="entry name" value="FANCL_C"/>
    <property type="match status" value="1"/>
</dbReference>
<comment type="function">
    <text evidence="14">E3 ubiquitin-protein ligase component of the ribosome quality control complex (RQC), a ribosome-associated complex that mediates ubiquitination and extraction of incompletely synthesized nascent chains for proteasomal degradation. Mediates ubiquitination of proteins derived from mRNAs lacking stop codons (non-stop proteins) and other translation arrest products induced by poly-lysine sequences and tandem rare codons. Ubiquitination leads to CDC48 recruitment for extraction and degradation of the incomplete translation product. May indirectly play a role in chromatin function and transcription.</text>
</comment>
<dbReference type="Gene3D" id="3.30.40.10">
    <property type="entry name" value="Zinc/RING finger domain, C3HC4 (zinc finger)"/>
    <property type="match status" value="1"/>
</dbReference>
<dbReference type="InterPro" id="IPR016024">
    <property type="entry name" value="ARM-type_fold"/>
</dbReference>
<dbReference type="GO" id="GO:0005829">
    <property type="term" value="C:cytosol"/>
    <property type="evidence" value="ECO:0007669"/>
    <property type="project" value="UniProtKB-SubCell"/>
</dbReference>
<proteinExistence type="inferred from homology"/>
<dbReference type="PANTHER" id="PTHR12389:SF0">
    <property type="entry name" value="E3 UBIQUITIN-PROTEIN LIGASE LISTERIN"/>
    <property type="match status" value="1"/>
</dbReference>
<keyword evidence="9 16" id="KW-0479">Metal-binding</keyword>
<dbReference type="EMBL" id="JAKJXP020000058">
    <property type="protein sequence ID" value="KAK7750841.1"/>
    <property type="molecule type" value="Genomic_DNA"/>
</dbReference>
<dbReference type="InterPro" id="IPR013083">
    <property type="entry name" value="Znf_RING/FYVE/PHD"/>
</dbReference>
<reference evidence="18 19" key="1">
    <citation type="submission" date="2024-02" db="EMBL/GenBank/DDBJ databases">
        <title>De novo assembly and annotation of 12 fungi associated with fruit tree decline syndrome in Ontario, Canada.</title>
        <authorList>
            <person name="Sulman M."/>
            <person name="Ellouze W."/>
            <person name="Ilyukhin E."/>
        </authorList>
    </citation>
    <scope>NUCLEOTIDE SEQUENCE [LARGE SCALE GENOMIC DNA]</scope>
    <source>
        <strain evidence="18 19">M11/M66-122</strain>
    </source>
</reference>
<evidence type="ECO:0000256" key="1">
    <source>
        <dbReference type="ARBA" id="ARBA00000900"/>
    </source>
</evidence>
<comment type="similarity">
    <text evidence="4 16">Belongs to the LTN1 family.</text>
</comment>
<dbReference type="SUPFAM" id="SSF57850">
    <property type="entry name" value="RING/U-box"/>
    <property type="match status" value="1"/>
</dbReference>
<keyword evidence="13 16" id="KW-0862">Zinc</keyword>
<dbReference type="Proteomes" id="UP001320420">
    <property type="component" value="Unassembled WGS sequence"/>
</dbReference>
<name>A0AAN9UPL6_9PEZI</name>
<dbReference type="SUPFAM" id="SSF48371">
    <property type="entry name" value="ARM repeat"/>
    <property type="match status" value="1"/>
</dbReference>
<dbReference type="GO" id="GO:0072344">
    <property type="term" value="P:rescue of stalled ribosome"/>
    <property type="evidence" value="ECO:0007669"/>
    <property type="project" value="UniProtKB-UniRule"/>
</dbReference>
<evidence type="ECO:0000256" key="10">
    <source>
        <dbReference type="ARBA" id="ARBA00022737"/>
    </source>
</evidence>
<evidence type="ECO:0000256" key="13">
    <source>
        <dbReference type="ARBA" id="ARBA00022833"/>
    </source>
</evidence>
<comment type="subunit">
    <text evidence="16">Component of the ribosome quality control complex (RQC).</text>
</comment>
<dbReference type="InterPro" id="IPR054477">
    <property type="entry name" value="LTN1_E3_ligase_6th"/>
</dbReference>
<comment type="pathway">
    <text evidence="3 16">Protein modification; protein ubiquitination.</text>
</comment>
<comment type="catalytic activity">
    <reaction evidence="1 16">
        <text>S-ubiquitinyl-[E2 ubiquitin-conjugating enzyme]-L-cysteine + [acceptor protein]-L-lysine = [E2 ubiquitin-conjugating enzyme]-L-cysteine + N(6)-ubiquitinyl-[acceptor protein]-L-lysine.</text>
        <dbReference type="EC" id="2.3.2.27"/>
    </reaction>
</comment>
<dbReference type="GO" id="GO:0008270">
    <property type="term" value="F:zinc ion binding"/>
    <property type="evidence" value="ECO:0007669"/>
    <property type="project" value="UniProtKB-KW"/>
</dbReference>
<evidence type="ECO:0000256" key="4">
    <source>
        <dbReference type="ARBA" id="ARBA00007997"/>
    </source>
</evidence>
<dbReference type="CDD" id="cd16491">
    <property type="entry name" value="RING-CH-C4HC3_LTN1"/>
    <property type="match status" value="1"/>
</dbReference>
<gene>
    <name evidence="18" type="ORF">SLS62_007240</name>
</gene>
<dbReference type="Pfam" id="PF23280">
    <property type="entry name" value="TPR_26"/>
    <property type="match status" value="1"/>
</dbReference>